<evidence type="ECO:0000313" key="1">
    <source>
        <dbReference type="EMBL" id="MFC0216359.1"/>
    </source>
</evidence>
<gene>
    <name evidence="1" type="ORF">ACFFK0_28580</name>
</gene>
<reference evidence="1 2" key="1">
    <citation type="submission" date="2024-09" db="EMBL/GenBank/DDBJ databases">
        <authorList>
            <person name="Sun Q."/>
            <person name="Mori K."/>
        </authorList>
    </citation>
    <scope>NUCLEOTIDE SEQUENCE [LARGE SCALE GENOMIC DNA]</scope>
    <source>
        <strain evidence="1 2">CCM 7759</strain>
    </source>
</reference>
<dbReference type="RefSeq" id="WP_377474459.1">
    <property type="nucleotide sequence ID" value="NZ_JBHLWN010000118.1"/>
</dbReference>
<protein>
    <submittedName>
        <fullName evidence="1">Uncharacterized protein</fullName>
    </submittedName>
</protein>
<proteinExistence type="predicted"/>
<keyword evidence="2" id="KW-1185">Reference proteome</keyword>
<name>A0ABV6DUM4_9BACL</name>
<dbReference type="Proteomes" id="UP001589776">
    <property type="component" value="Unassembled WGS sequence"/>
</dbReference>
<sequence>MSVMTIIERLQEHVPELNPVHIWNEELEREIAALPENKEPFAALKSGLHLWNGSLDASHSLSQELETPLGSYWHGIMHRMEGDYGNANYWFARAGKHSFHLELQKAAAAHLTAYVNEGRRNEPIGLLGKLEALQHAPVWTPATFTAAVELCVHSPGSAARSVLEQIQYEEIKLLVMYCKELSGYGGK</sequence>
<accession>A0ABV6DUM4</accession>
<dbReference type="EMBL" id="JBHLWN010000118">
    <property type="protein sequence ID" value="MFC0216359.1"/>
    <property type="molecule type" value="Genomic_DNA"/>
</dbReference>
<evidence type="ECO:0000313" key="2">
    <source>
        <dbReference type="Proteomes" id="UP001589776"/>
    </source>
</evidence>
<organism evidence="1 2">
    <name type="scientific">Paenibacillus chartarius</name>
    <dbReference type="NCBI Taxonomy" id="747481"/>
    <lineage>
        <taxon>Bacteria</taxon>
        <taxon>Bacillati</taxon>
        <taxon>Bacillota</taxon>
        <taxon>Bacilli</taxon>
        <taxon>Bacillales</taxon>
        <taxon>Paenibacillaceae</taxon>
        <taxon>Paenibacillus</taxon>
    </lineage>
</organism>
<comment type="caution">
    <text evidence="1">The sequence shown here is derived from an EMBL/GenBank/DDBJ whole genome shotgun (WGS) entry which is preliminary data.</text>
</comment>